<dbReference type="Gene3D" id="3.30.420.40">
    <property type="match status" value="2"/>
</dbReference>
<dbReference type="InterPro" id="IPR043129">
    <property type="entry name" value="ATPase_NBD"/>
</dbReference>
<dbReference type="SUPFAM" id="SSF53067">
    <property type="entry name" value="Actin-like ATPase domain"/>
    <property type="match status" value="1"/>
</dbReference>
<sequence length="318" mass="34249">MEKRYAIGVDVGGSFTKVGLVEPGGRLMAQRVLPTEKEKGFQHFIRLLEDVVEQLLHEARLSEQQIKGLGIGLPAFLDREKGWIHQAINLGWQNVAVKEDLERRFPWPVRADNDANLAALAESWSGRGRGKSPLLCLTIGTGVGGGVVIDGRLFHGFSNMAGEIGHLPVSQRMWRCHCGKEGCLETVSSATGMLRLARAGLQAGFSSSLREERLTIQEIFRAAAQGDPLARSVLEEAGEALAEALAIVSLVLNPERILLGGGVSQLAGDWHLRIHQVFQAKGLPRAVAGVEVLPAFWGNDAGMIGAAALFLNEEEAAG</sequence>
<dbReference type="InterPro" id="IPR049874">
    <property type="entry name" value="ROK_cs"/>
</dbReference>
<evidence type="ECO:0000313" key="3">
    <source>
        <dbReference type="Proteomes" id="UP000196475"/>
    </source>
</evidence>
<comment type="caution">
    <text evidence="2">The sequence shown here is derived from an EMBL/GenBank/DDBJ whole genome shotgun (WGS) entry which is preliminary data.</text>
</comment>
<dbReference type="AlphaFoldDB" id="A0A1Y3PRK2"/>
<dbReference type="PROSITE" id="PS01125">
    <property type="entry name" value="ROK"/>
    <property type="match status" value="1"/>
</dbReference>
<dbReference type="PANTHER" id="PTHR18964:SF149">
    <property type="entry name" value="BIFUNCTIONAL UDP-N-ACETYLGLUCOSAMINE 2-EPIMERASE_N-ACETYLMANNOSAMINE KINASE"/>
    <property type="match status" value="1"/>
</dbReference>
<organism evidence="2 3">
    <name type="scientific">Bacillus thermozeamaize</name>
    <dbReference type="NCBI Taxonomy" id="230954"/>
    <lineage>
        <taxon>Bacteria</taxon>
        <taxon>Bacillati</taxon>
        <taxon>Bacillota</taxon>
        <taxon>Bacilli</taxon>
        <taxon>Bacillales</taxon>
        <taxon>Bacillaceae</taxon>
        <taxon>Bacillus</taxon>
    </lineage>
</organism>
<comment type="similarity">
    <text evidence="1">Belongs to the ROK (NagC/XylR) family.</text>
</comment>
<evidence type="ECO:0000256" key="1">
    <source>
        <dbReference type="ARBA" id="ARBA00006479"/>
    </source>
</evidence>
<dbReference type="PANTHER" id="PTHR18964">
    <property type="entry name" value="ROK (REPRESSOR, ORF, KINASE) FAMILY"/>
    <property type="match status" value="1"/>
</dbReference>
<gene>
    <name evidence="2" type="ORF">BAA01_12950</name>
</gene>
<name>A0A1Y3PRK2_9BACI</name>
<dbReference type="Pfam" id="PF00480">
    <property type="entry name" value="ROK"/>
    <property type="match status" value="1"/>
</dbReference>
<dbReference type="Proteomes" id="UP000196475">
    <property type="component" value="Unassembled WGS sequence"/>
</dbReference>
<dbReference type="InterPro" id="IPR000600">
    <property type="entry name" value="ROK"/>
</dbReference>
<dbReference type="EMBL" id="LZRT01000070">
    <property type="protein sequence ID" value="OUM87778.1"/>
    <property type="molecule type" value="Genomic_DNA"/>
</dbReference>
<evidence type="ECO:0000313" key="2">
    <source>
        <dbReference type="EMBL" id="OUM87778.1"/>
    </source>
</evidence>
<protein>
    <recommendedName>
        <fullName evidence="4">Glucokinase</fullName>
    </recommendedName>
</protein>
<reference evidence="3" key="1">
    <citation type="submission" date="2016-06" db="EMBL/GenBank/DDBJ databases">
        <authorList>
            <person name="Nascimento L."/>
            <person name="Pereira R.V."/>
            <person name="Martins L.F."/>
            <person name="Quaggio R.B."/>
            <person name="Silva A.M."/>
            <person name="Setubal J.C."/>
        </authorList>
    </citation>
    <scope>NUCLEOTIDE SEQUENCE [LARGE SCALE GENOMIC DNA]</scope>
</reference>
<accession>A0A1Y3PRK2</accession>
<evidence type="ECO:0008006" key="4">
    <source>
        <dbReference type="Google" id="ProtNLM"/>
    </source>
</evidence>
<proteinExistence type="inferred from homology"/>